<gene>
    <name evidence="2" type="ORF">HCU67_05440</name>
</gene>
<name>A0ABX1GN96_9FLAO</name>
<feature type="transmembrane region" description="Helical" evidence="1">
    <location>
        <begin position="15"/>
        <end position="34"/>
    </location>
</feature>
<organism evidence="2 3">
    <name type="scientific">Croceivirga thetidis</name>
    <dbReference type="NCBI Taxonomy" id="2721623"/>
    <lineage>
        <taxon>Bacteria</taxon>
        <taxon>Pseudomonadati</taxon>
        <taxon>Bacteroidota</taxon>
        <taxon>Flavobacteriia</taxon>
        <taxon>Flavobacteriales</taxon>
        <taxon>Flavobacteriaceae</taxon>
        <taxon>Croceivirga</taxon>
    </lineage>
</organism>
<dbReference type="RefSeq" id="WP_168551556.1">
    <property type="nucleotide sequence ID" value="NZ_JAAWWL010000001.1"/>
</dbReference>
<comment type="caution">
    <text evidence="2">The sequence shown here is derived from an EMBL/GenBank/DDBJ whole genome shotgun (WGS) entry which is preliminary data.</text>
</comment>
<proteinExistence type="predicted"/>
<keyword evidence="1" id="KW-0472">Membrane</keyword>
<accession>A0ABX1GN96</accession>
<dbReference type="Proteomes" id="UP000718451">
    <property type="component" value="Unassembled WGS sequence"/>
</dbReference>
<keyword evidence="1" id="KW-1133">Transmembrane helix</keyword>
<sequence length="153" mass="17797">MATTYKISSELYDESFGLIALHSSMPAYTLVYYLNSTMELRLSRLENDFKIGRGNFPVYEWYDEKTDSSYYVYGNQSTEEETLESVGLFSNASTIKSYYLLDEKKECDYFFRIDTDFPKIESNVLRQIKLIEGIALAYLVDVDTLKSKQNLIL</sequence>
<dbReference type="InterPro" id="IPR047690">
    <property type="entry name" value="IPExxxVDY_fam"/>
</dbReference>
<keyword evidence="3" id="KW-1185">Reference proteome</keyword>
<keyword evidence="1" id="KW-0812">Transmembrane</keyword>
<reference evidence="2 3" key="1">
    <citation type="submission" date="2020-04" db="EMBL/GenBank/DDBJ databases">
        <authorList>
            <person name="Yoon J."/>
        </authorList>
    </citation>
    <scope>NUCLEOTIDE SEQUENCE [LARGE SCALE GENOMIC DNA]</scope>
    <source>
        <strain evidence="2 3">DJ-13</strain>
    </source>
</reference>
<dbReference type="EMBL" id="JAAWWL010000001">
    <property type="protein sequence ID" value="NKI31378.1"/>
    <property type="molecule type" value="Genomic_DNA"/>
</dbReference>
<evidence type="ECO:0000256" key="1">
    <source>
        <dbReference type="SAM" id="Phobius"/>
    </source>
</evidence>
<evidence type="ECO:0000313" key="3">
    <source>
        <dbReference type="Proteomes" id="UP000718451"/>
    </source>
</evidence>
<evidence type="ECO:0000313" key="2">
    <source>
        <dbReference type="EMBL" id="NKI31378.1"/>
    </source>
</evidence>
<dbReference type="NCBIfam" id="NF033205">
    <property type="entry name" value="IPExxxVDY"/>
    <property type="match status" value="1"/>
</dbReference>
<protein>
    <submittedName>
        <fullName evidence="2">IPExxxVDY family protein</fullName>
    </submittedName>
</protein>